<proteinExistence type="predicted"/>
<name>A0A062V824_9EURY</name>
<gene>
    <name evidence="4" type="ORF">ANME2D_02252</name>
</gene>
<dbReference type="Pfam" id="PF00583">
    <property type="entry name" value="Acetyltransf_1"/>
    <property type="match status" value="1"/>
</dbReference>
<dbReference type="PANTHER" id="PTHR23091:SF4">
    <property type="entry name" value="N-TERMINAL AMINO-ACID N(ALPHA)-ACETYLTRANSFERASE NATA"/>
    <property type="match status" value="1"/>
</dbReference>
<organism evidence="4 5">
    <name type="scientific">Candidatus Methanoperedens nitratireducens</name>
    <dbReference type="NCBI Taxonomy" id="1392998"/>
    <lineage>
        <taxon>Archaea</taxon>
        <taxon>Methanobacteriati</taxon>
        <taxon>Methanobacteriota</taxon>
        <taxon>Stenosarchaea group</taxon>
        <taxon>Methanomicrobia</taxon>
        <taxon>Methanosarcinales</taxon>
        <taxon>ANME-2 cluster</taxon>
        <taxon>Candidatus Methanoperedentaceae</taxon>
        <taxon>Candidatus Methanoperedens</taxon>
    </lineage>
</organism>
<dbReference type="CDD" id="cd04301">
    <property type="entry name" value="NAT_SF"/>
    <property type="match status" value="1"/>
</dbReference>
<sequence length="148" mass="17101">MKQHIRLAKKEDLPELVDLENICFKEDTFNKKQLEYLLLRAKSLVIVVSVDGKIIGSVIILLRAHISHARIYSLNVHPGYRRSGIGSLLMDTALKLLKERGTEKVTLEVEVNNRAAQDLYYSKDFYIDKMLKNYYKNGEDAVHLVKRL</sequence>
<dbReference type="EMBL" id="JMIY01000005">
    <property type="protein sequence ID" value="KCZ71520.1"/>
    <property type="molecule type" value="Genomic_DNA"/>
</dbReference>
<dbReference type="AlphaFoldDB" id="A0A062V824"/>
<dbReference type="GO" id="GO:0031415">
    <property type="term" value="C:NatA complex"/>
    <property type="evidence" value="ECO:0007669"/>
    <property type="project" value="InterPro"/>
</dbReference>
<comment type="caution">
    <text evidence="4">The sequence shown here is derived from an EMBL/GenBank/DDBJ whole genome shotgun (WGS) entry which is preliminary data.</text>
</comment>
<dbReference type="GO" id="GO:0004596">
    <property type="term" value="F:protein-N-terminal amino-acid acetyltransferase activity"/>
    <property type="evidence" value="ECO:0007669"/>
    <property type="project" value="InterPro"/>
</dbReference>
<dbReference type="InterPro" id="IPR016181">
    <property type="entry name" value="Acyl_CoA_acyltransferase"/>
</dbReference>
<dbReference type="OrthoDB" id="43754at2157"/>
<evidence type="ECO:0000256" key="2">
    <source>
        <dbReference type="ARBA" id="ARBA00023315"/>
    </source>
</evidence>
<evidence type="ECO:0000313" key="5">
    <source>
        <dbReference type="Proteomes" id="UP000027153"/>
    </source>
</evidence>
<dbReference type="InterPro" id="IPR000182">
    <property type="entry name" value="GNAT_dom"/>
</dbReference>
<keyword evidence="2 4" id="KW-0012">Acyltransferase</keyword>
<keyword evidence="5" id="KW-1185">Reference proteome</keyword>
<dbReference type="SUPFAM" id="SSF55729">
    <property type="entry name" value="Acyl-CoA N-acyltransferases (Nat)"/>
    <property type="match status" value="1"/>
</dbReference>
<dbReference type="PANTHER" id="PTHR23091">
    <property type="entry name" value="N-TERMINAL ACETYLTRANSFERASE"/>
    <property type="match status" value="1"/>
</dbReference>
<keyword evidence="1 4" id="KW-0808">Transferase</keyword>
<dbReference type="RefSeq" id="WP_048091513.1">
    <property type="nucleotide sequence ID" value="NZ_JMIY01000005.1"/>
</dbReference>
<feature type="domain" description="N-acetyltransferase" evidence="3">
    <location>
        <begin position="3"/>
        <end position="148"/>
    </location>
</feature>
<evidence type="ECO:0000313" key="4">
    <source>
        <dbReference type="EMBL" id="KCZ71520.1"/>
    </source>
</evidence>
<protein>
    <submittedName>
        <fullName evidence="4">Acetyltransferase</fullName>
        <ecNumber evidence="4">2.3.1.128</ecNumber>
    </submittedName>
</protein>
<reference evidence="4 5" key="1">
    <citation type="journal article" date="2013" name="Nature">
        <title>Anaerobic oxidation of methane coupled to nitrate reduction in a novel archaeal lineage.</title>
        <authorList>
            <person name="Haroon M.F."/>
            <person name="Hu S."/>
            <person name="Shi Y."/>
            <person name="Imelfort M."/>
            <person name="Keller J."/>
            <person name="Hugenholtz P."/>
            <person name="Yuan Z."/>
            <person name="Tyson G.W."/>
        </authorList>
    </citation>
    <scope>NUCLEOTIDE SEQUENCE [LARGE SCALE GENOMIC DNA]</scope>
    <source>
        <strain evidence="4 5">ANME-2d</strain>
    </source>
</reference>
<dbReference type="EC" id="2.3.1.128" evidence="4"/>
<dbReference type="Proteomes" id="UP000027153">
    <property type="component" value="Unassembled WGS sequence"/>
</dbReference>
<dbReference type="PROSITE" id="PS51186">
    <property type="entry name" value="GNAT"/>
    <property type="match status" value="1"/>
</dbReference>
<accession>A0A062V824</accession>
<dbReference type="Gene3D" id="3.40.630.30">
    <property type="match status" value="1"/>
</dbReference>
<dbReference type="InterPro" id="IPR045047">
    <property type="entry name" value="Ard1-like"/>
</dbReference>
<evidence type="ECO:0000256" key="1">
    <source>
        <dbReference type="ARBA" id="ARBA00022679"/>
    </source>
</evidence>
<evidence type="ECO:0000259" key="3">
    <source>
        <dbReference type="PROSITE" id="PS51186"/>
    </source>
</evidence>